<keyword evidence="3" id="KW-1185">Reference proteome</keyword>
<feature type="compositionally biased region" description="Polar residues" evidence="1">
    <location>
        <begin position="1"/>
        <end position="11"/>
    </location>
</feature>
<feature type="compositionally biased region" description="Basic and acidic residues" evidence="1">
    <location>
        <begin position="23"/>
        <end position="43"/>
    </location>
</feature>
<evidence type="ECO:0000313" key="2">
    <source>
        <dbReference type="EMBL" id="KAK6178329.1"/>
    </source>
</evidence>
<proteinExistence type="predicted"/>
<reference evidence="2 3" key="1">
    <citation type="submission" date="2024-01" db="EMBL/GenBank/DDBJ databases">
        <title>The genome of the rayed Mediterranean limpet Patella caerulea (Linnaeus, 1758).</title>
        <authorList>
            <person name="Anh-Thu Weber A."/>
            <person name="Halstead-Nussloch G."/>
        </authorList>
    </citation>
    <scope>NUCLEOTIDE SEQUENCE [LARGE SCALE GENOMIC DNA]</scope>
    <source>
        <strain evidence="2">AATW-2023a</strain>
        <tissue evidence="2">Whole specimen</tissue>
    </source>
</reference>
<comment type="caution">
    <text evidence="2">The sequence shown here is derived from an EMBL/GenBank/DDBJ whole genome shotgun (WGS) entry which is preliminary data.</text>
</comment>
<sequence>MADAVNGTNINDNKRSYKSIRGLHTDSESRPIHSDDARNSSEERTFAEPLFKVPHLCQSIIYIKKHLAQYGTK</sequence>
<accession>A0AAN8JMI2</accession>
<evidence type="ECO:0000256" key="1">
    <source>
        <dbReference type="SAM" id="MobiDB-lite"/>
    </source>
</evidence>
<organism evidence="2 3">
    <name type="scientific">Patella caerulea</name>
    <name type="common">Rayed Mediterranean limpet</name>
    <dbReference type="NCBI Taxonomy" id="87958"/>
    <lineage>
        <taxon>Eukaryota</taxon>
        <taxon>Metazoa</taxon>
        <taxon>Spiralia</taxon>
        <taxon>Lophotrochozoa</taxon>
        <taxon>Mollusca</taxon>
        <taxon>Gastropoda</taxon>
        <taxon>Patellogastropoda</taxon>
        <taxon>Patelloidea</taxon>
        <taxon>Patellidae</taxon>
        <taxon>Patella</taxon>
    </lineage>
</organism>
<dbReference type="EMBL" id="JAZGQO010000009">
    <property type="protein sequence ID" value="KAK6178329.1"/>
    <property type="molecule type" value="Genomic_DNA"/>
</dbReference>
<gene>
    <name evidence="2" type="ORF">SNE40_013128</name>
</gene>
<dbReference type="Proteomes" id="UP001347796">
    <property type="component" value="Unassembled WGS sequence"/>
</dbReference>
<name>A0AAN8JMI2_PATCE</name>
<dbReference type="AlphaFoldDB" id="A0AAN8JMI2"/>
<protein>
    <submittedName>
        <fullName evidence="2">Uncharacterized protein</fullName>
    </submittedName>
</protein>
<feature type="region of interest" description="Disordered" evidence="1">
    <location>
        <begin position="1"/>
        <end position="43"/>
    </location>
</feature>
<evidence type="ECO:0000313" key="3">
    <source>
        <dbReference type="Proteomes" id="UP001347796"/>
    </source>
</evidence>